<feature type="compositionally biased region" description="Acidic residues" evidence="1">
    <location>
        <begin position="60"/>
        <end position="73"/>
    </location>
</feature>
<organism evidence="2 3">
    <name type="scientific">Thermus parvatiensis</name>
    <dbReference type="NCBI Taxonomy" id="456163"/>
    <lineage>
        <taxon>Bacteria</taxon>
        <taxon>Thermotogati</taxon>
        <taxon>Deinococcota</taxon>
        <taxon>Deinococci</taxon>
        <taxon>Thermales</taxon>
        <taxon>Thermaceae</taxon>
        <taxon>Thermus</taxon>
    </lineage>
</organism>
<feature type="compositionally biased region" description="Acidic residues" evidence="1">
    <location>
        <begin position="12"/>
        <end position="23"/>
    </location>
</feature>
<evidence type="ECO:0000313" key="3">
    <source>
        <dbReference type="Proteomes" id="UP000053186"/>
    </source>
</evidence>
<reference evidence="2 3" key="1">
    <citation type="journal article" date="2012" name="J. Bacteriol.">
        <title>Draft genome sequence of Thermus sp. strain RL, isolated from a hot water spring located atop the Himalayan ranges at Manikaran, India.</title>
        <authorList>
            <person name="Dwivedi V."/>
            <person name="Sangwan N."/>
            <person name="Nigam A."/>
            <person name="Garg N."/>
            <person name="Niharika N."/>
            <person name="Khurana P."/>
            <person name="Khurana J.P."/>
            <person name="Lal R."/>
        </authorList>
    </citation>
    <scope>NUCLEOTIDE SEQUENCE [LARGE SCALE GENOMIC DNA]</scope>
    <source>
        <strain evidence="2 3">RL</strain>
    </source>
</reference>
<comment type="caution">
    <text evidence="2">The sequence shown here is derived from an EMBL/GenBank/DDBJ whole genome shotgun (WGS) entry which is preliminary data.</text>
</comment>
<name>H7GEX6_9DEIN</name>
<dbReference type="AlphaFoldDB" id="H7GEX6"/>
<feature type="compositionally biased region" description="Basic and acidic residues" evidence="1">
    <location>
        <begin position="1"/>
        <end position="11"/>
    </location>
</feature>
<proteinExistence type="predicted"/>
<keyword evidence="3" id="KW-1185">Reference proteome</keyword>
<gene>
    <name evidence="2" type="ORF">RLTM_03281</name>
</gene>
<evidence type="ECO:0000256" key="1">
    <source>
        <dbReference type="SAM" id="MobiDB-lite"/>
    </source>
</evidence>
<accession>H7GEX6</accession>
<protein>
    <submittedName>
        <fullName evidence="2">Uncharacterized protein</fullName>
    </submittedName>
</protein>
<dbReference type="EMBL" id="AIJQ01000003">
    <property type="protein sequence ID" value="EIA39723.1"/>
    <property type="molecule type" value="Genomic_DNA"/>
</dbReference>
<evidence type="ECO:0000313" key="2">
    <source>
        <dbReference type="EMBL" id="EIA39723.1"/>
    </source>
</evidence>
<sequence length="81" mass="8332">MEAGEGPREGGDQVEVEDLEAPQEVEQKEEAGGHPPAEVGRQHGPLSGVAVHQGPRQGGEEEGEEVEEAEEGEGGGLAPVP</sequence>
<dbReference type="Proteomes" id="UP000053186">
    <property type="component" value="Unassembled WGS sequence"/>
</dbReference>
<feature type="region of interest" description="Disordered" evidence="1">
    <location>
        <begin position="1"/>
        <end position="81"/>
    </location>
</feature>